<feature type="region of interest" description="Disordered" evidence="1">
    <location>
        <begin position="59"/>
        <end position="82"/>
    </location>
</feature>
<dbReference type="AlphaFoldDB" id="A0A1I7XZC6"/>
<dbReference type="WBParaSite" id="L893_g10855.t1">
    <property type="protein sequence ID" value="L893_g10855.t1"/>
    <property type="gene ID" value="L893_g10855"/>
</dbReference>
<feature type="compositionally biased region" description="Basic and acidic residues" evidence="1">
    <location>
        <begin position="59"/>
        <end position="81"/>
    </location>
</feature>
<name>A0A1I7XZC6_9BILA</name>
<protein>
    <submittedName>
        <fullName evidence="3">Lipoprotein</fullName>
    </submittedName>
</protein>
<sequence length="169" mass="18138">MLITTIISATVVHALTSSLAIVFTIVSCAKSPKQTSAADFKPALKVQGACEAVDVKELAKSRRDKDSANEPRKTKAEKKMIDTCPSTDLETLECFKEKDKKPPKKPPTVEGKKKTQEAKKSEDNVHGDVPKVVLSAELPVGGEKRINKGGGICVDKDGNALSTFAAPKY</sequence>
<evidence type="ECO:0000313" key="2">
    <source>
        <dbReference type="Proteomes" id="UP000095287"/>
    </source>
</evidence>
<proteinExistence type="predicted"/>
<evidence type="ECO:0000313" key="3">
    <source>
        <dbReference type="WBParaSite" id="L893_g10855.t1"/>
    </source>
</evidence>
<evidence type="ECO:0000256" key="1">
    <source>
        <dbReference type="SAM" id="MobiDB-lite"/>
    </source>
</evidence>
<keyword evidence="2" id="KW-1185">Reference proteome</keyword>
<feature type="region of interest" description="Disordered" evidence="1">
    <location>
        <begin position="95"/>
        <end position="130"/>
    </location>
</feature>
<organism evidence="2 3">
    <name type="scientific">Steinernema glaseri</name>
    <dbReference type="NCBI Taxonomy" id="37863"/>
    <lineage>
        <taxon>Eukaryota</taxon>
        <taxon>Metazoa</taxon>
        <taxon>Ecdysozoa</taxon>
        <taxon>Nematoda</taxon>
        <taxon>Chromadorea</taxon>
        <taxon>Rhabditida</taxon>
        <taxon>Tylenchina</taxon>
        <taxon>Panagrolaimomorpha</taxon>
        <taxon>Strongyloidoidea</taxon>
        <taxon>Steinernematidae</taxon>
        <taxon>Steinernema</taxon>
    </lineage>
</organism>
<feature type="compositionally biased region" description="Basic and acidic residues" evidence="1">
    <location>
        <begin position="110"/>
        <end position="129"/>
    </location>
</feature>
<reference evidence="3" key="1">
    <citation type="submission" date="2016-11" db="UniProtKB">
        <authorList>
            <consortium name="WormBaseParasite"/>
        </authorList>
    </citation>
    <scope>IDENTIFICATION</scope>
</reference>
<dbReference type="Proteomes" id="UP000095287">
    <property type="component" value="Unplaced"/>
</dbReference>
<accession>A0A1I7XZC6</accession>